<accession>A0A2H6KB73</accession>
<feature type="domain" description="Myosin motor" evidence="12">
    <location>
        <begin position="70"/>
        <end position="779"/>
    </location>
</feature>
<dbReference type="InterPro" id="IPR036322">
    <property type="entry name" value="WD40_repeat_dom_sf"/>
</dbReference>
<feature type="compositionally biased region" description="Low complexity" evidence="11">
    <location>
        <begin position="1042"/>
        <end position="1055"/>
    </location>
</feature>
<dbReference type="PANTHER" id="PTHR13140">
    <property type="entry name" value="MYOSIN"/>
    <property type="match status" value="1"/>
</dbReference>
<dbReference type="SMART" id="SM00320">
    <property type="entry name" value="WD40"/>
    <property type="match status" value="7"/>
</dbReference>
<comment type="similarity">
    <text evidence="9">Belongs to the TRAFAC class myosin-kinesin ATPase superfamily. Myosin family.</text>
</comment>
<dbReference type="InterPro" id="IPR036961">
    <property type="entry name" value="Kinesin_motor_dom_sf"/>
</dbReference>
<dbReference type="SMART" id="SM00242">
    <property type="entry name" value="MYSc"/>
    <property type="match status" value="1"/>
</dbReference>
<dbReference type="InterPro" id="IPR001680">
    <property type="entry name" value="WD40_rpt"/>
</dbReference>
<keyword evidence="2" id="KW-0677">Repeat</keyword>
<dbReference type="GO" id="GO:0051015">
    <property type="term" value="F:actin filament binding"/>
    <property type="evidence" value="ECO:0007669"/>
    <property type="project" value="TreeGrafter"/>
</dbReference>
<feature type="binding site" evidence="9">
    <location>
        <begin position="163"/>
        <end position="170"/>
    </location>
    <ligand>
        <name>ATP</name>
        <dbReference type="ChEBI" id="CHEBI:30616"/>
    </ligand>
</feature>
<feature type="repeat" description="WD" evidence="8">
    <location>
        <begin position="1396"/>
        <end position="1438"/>
    </location>
</feature>
<dbReference type="Gene3D" id="1.20.5.4820">
    <property type="match status" value="1"/>
</dbReference>
<keyword evidence="7 9" id="KW-0009">Actin-binding</keyword>
<dbReference type="PROSITE" id="PS51456">
    <property type="entry name" value="MYOSIN_MOTOR"/>
    <property type="match status" value="1"/>
</dbReference>
<evidence type="ECO:0000256" key="6">
    <source>
        <dbReference type="ARBA" id="ARBA00023175"/>
    </source>
</evidence>
<dbReference type="GO" id="GO:0016459">
    <property type="term" value="C:myosin complex"/>
    <property type="evidence" value="ECO:0007669"/>
    <property type="project" value="UniProtKB-KW"/>
</dbReference>
<evidence type="ECO:0000256" key="9">
    <source>
        <dbReference type="PROSITE-ProRule" id="PRU00782"/>
    </source>
</evidence>
<evidence type="ECO:0000256" key="3">
    <source>
        <dbReference type="ARBA" id="ARBA00022741"/>
    </source>
</evidence>
<keyword evidence="3 9" id="KW-0547">Nucleotide-binding</keyword>
<keyword evidence="6 9" id="KW-0505">Motor protein</keyword>
<dbReference type="GO" id="GO:0000146">
    <property type="term" value="F:microfilament motor activity"/>
    <property type="evidence" value="ECO:0007669"/>
    <property type="project" value="TreeGrafter"/>
</dbReference>
<dbReference type="Gene3D" id="1.20.120.720">
    <property type="entry name" value="Myosin VI head, motor domain, U50 subdomain"/>
    <property type="match status" value="1"/>
</dbReference>
<dbReference type="PRINTS" id="PR00193">
    <property type="entry name" value="MYOSINHEAVY"/>
</dbReference>
<dbReference type="Gene3D" id="1.20.58.530">
    <property type="match status" value="1"/>
</dbReference>
<evidence type="ECO:0000313" key="13">
    <source>
        <dbReference type="EMBL" id="GBE60241.1"/>
    </source>
</evidence>
<dbReference type="VEuPathDB" id="PiroplasmaDB:BOVATA_017340"/>
<dbReference type="PANTHER" id="PTHR13140:SF706">
    <property type="entry name" value="DILUTE CLASS UNCONVENTIONAL MYOSIN, ISOFORM C"/>
    <property type="match status" value="1"/>
</dbReference>
<dbReference type="GeneID" id="39874011"/>
<feature type="region of interest" description="Actin-binding" evidence="9">
    <location>
        <begin position="646"/>
        <end position="668"/>
    </location>
</feature>
<dbReference type="InterPro" id="IPR000048">
    <property type="entry name" value="IQ_motif_EF-hand-BS"/>
</dbReference>
<proteinExistence type="inferred from homology"/>
<dbReference type="Gene3D" id="1.10.10.820">
    <property type="match status" value="1"/>
</dbReference>
<gene>
    <name evidence="13" type="ORF">BOVATA_017340</name>
</gene>
<keyword evidence="14" id="KW-1185">Reference proteome</keyword>
<keyword evidence="5 9" id="KW-0518">Myosin</keyword>
<evidence type="ECO:0000256" key="11">
    <source>
        <dbReference type="SAM" id="MobiDB-lite"/>
    </source>
</evidence>
<dbReference type="Gene3D" id="1.20.5.190">
    <property type="match status" value="2"/>
</dbReference>
<dbReference type="CDD" id="cd23767">
    <property type="entry name" value="IQCD"/>
    <property type="match status" value="2"/>
</dbReference>
<feature type="coiled-coil region" evidence="10">
    <location>
        <begin position="938"/>
        <end position="1000"/>
    </location>
</feature>
<dbReference type="GO" id="GO:0007015">
    <property type="term" value="P:actin filament organization"/>
    <property type="evidence" value="ECO:0007669"/>
    <property type="project" value="TreeGrafter"/>
</dbReference>
<dbReference type="GO" id="GO:0005524">
    <property type="term" value="F:ATP binding"/>
    <property type="evidence" value="ECO:0007669"/>
    <property type="project" value="UniProtKB-UniRule"/>
</dbReference>
<evidence type="ECO:0000256" key="5">
    <source>
        <dbReference type="ARBA" id="ARBA00023123"/>
    </source>
</evidence>
<dbReference type="SMART" id="SM00015">
    <property type="entry name" value="IQ"/>
    <property type="match status" value="4"/>
</dbReference>
<dbReference type="GO" id="GO:0016020">
    <property type="term" value="C:membrane"/>
    <property type="evidence" value="ECO:0007669"/>
    <property type="project" value="TreeGrafter"/>
</dbReference>
<dbReference type="SUPFAM" id="SSF52540">
    <property type="entry name" value="P-loop containing nucleoside triphosphate hydrolases"/>
    <property type="match status" value="3"/>
</dbReference>
<dbReference type="InterPro" id="IPR015943">
    <property type="entry name" value="WD40/YVTN_repeat-like_dom_sf"/>
</dbReference>
<evidence type="ECO:0000256" key="10">
    <source>
        <dbReference type="SAM" id="Coils"/>
    </source>
</evidence>
<evidence type="ECO:0000313" key="14">
    <source>
        <dbReference type="Proteomes" id="UP000236319"/>
    </source>
</evidence>
<dbReference type="InterPro" id="IPR001609">
    <property type="entry name" value="Myosin_head_motor_dom-like"/>
</dbReference>
<dbReference type="Pfam" id="PF00400">
    <property type="entry name" value="WD40"/>
    <property type="match status" value="1"/>
</dbReference>
<reference evidence="13 14" key="1">
    <citation type="journal article" date="2017" name="BMC Genomics">
        <title>Whole-genome assembly of Babesia ovata and comparative genomics between closely related pathogens.</title>
        <authorList>
            <person name="Yamagishi J."/>
            <person name="Asada M."/>
            <person name="Hakimi H."/>
            <person name="Tanaka T.Q."/>
            <person name="Sugimoto C."/>
            <person name="Kawazu S."/>
        </authorList>
    </citation>
    <scope>NUCLEOTIDE SEQUENCE [LARGE SCALE GENOMIC DNA]</scope>
    <source>
        <strain evidence="13 14">Miyake</strain>
    </source>
</reference>
<dbReference type="PROSITE" id="PS50082">
    <property type="entry name" value="WD_REPEATS_2"/>
    <property type="match status" value="1"/>
</dbReference>
<dbReference type="InterPro" id="IPR027417">
    <property type="entry name" value="P-loop_NTPase"/>
</dbReference>
<comment type="caution">
    <text evidence="13">The sequence shown here is derived from an EMBL/GenBank/DDBJ whole genome shotgun (WGS) entry which is preliminary data.</text>
</comment>
<name>A0A2H6KB73_9APIC</name>
<evidence type="ECO:0000259" key="12">
    <source>
        <dbReference type="PROSITE" id="PS51456"/>
    </source>
</evidence>
<dbReference type="InterPro" id="IPR019775">
    <property type="entry name" value="WD40_repeat_CS"/>
</dbReference>
<evidence type="ECO:0000256" key="7">
    <source>
        <dbReference type="ARBA" id="ARBA00023203"/>
    </source>
</evidence>
<dbReference type="Proteomes" id="UP000236319">
    <property type="component" value="Unassembled WGS sequence"/>
</dbReference>
<dbReference type="EMBL" id="BDSA01000002">
    <property type="protein sequence ID" value="GBE60241.1"/>
    <property type="molecule type" value="Genomic_DNA"/>
</dbReference>
<keyword evidence="1 8" id="KW-0853">WD repeat</keyword>
<feature type="region of interest" description="Disordered" evidence="11">
    <location>
        <begin position="1038"/>
        <end position="1074"/>
    </location>
</feature>
<evidence type="ECO:0000256" key="1">
    <source>
        <dbReference type="ARBA" id="ARBA00022574"/>
    </source>
</evidence>
<dbReference type="Pfam" id="PF00063">
    <property type="entry name" value="Myosin_head"/>
    <property type="match status" value="1"/>
</dbReference>
<protein>
    <submittedName>
        <fullName evidence="13">Myosin F</fullName>
    </submittedName>
</protein>
<organism evidence="13 14">
    <name type="scientific">Babesia ovata</name>
    <dbReference type="NCBI Taxonomy" id="189622"/>
    <lineage>
        <taxon>Eukaryota</taxon>
        <taxon>Sar</taxon>
        <taxon>Alveolata</taxon>
        <taxon>Apicomplexa</taxon>
        <taxon>Aconoidasida</taxon>
        <taxon>Piroplasmida</taxon>
        <taxon>Babesiidae</taxon>
        <taxon>Babesia</taxon>
    </lineage>
</organism>
<evidence type="ECO:0000256" key="8">
    <source>
        <dbReference type="PROSITE-ProRule" id="PRU00221"/>
    </source>
</evidence>
<dbReference type="OrthoDB" id="6108017at2759"/>
<dbReference type="PROSITE" id="PS00678">
    <property type="entry name" value="WD_REPEATS_1"/>
    <property type="match status" value="1"/>
</dbReference>
<sequence length="1665" mass="186822">MAEIASSMAVGTHLFVCSETEVWQEAVVDSISDGKVFVRVKGAQPGELVELKAGNKFHPHTEDRFNTPSGYPDDLCNLTYLHEASVLHALDCRFAVDDIYTLTGKILIAVNPFKSIKGLYDDETIVRYLEMCDHGVPHVFGVARDAYNNMTKNEQSQTILISGESGAGKTESTKFAMKFLAIAGAESMEKKSPAEVKVLESNPLLESFGNASTVRNANSSRFGKFIELQYRKESPIKARLVGARIETYLLEKVRICQQQDGERNYHIFHQLTAAANRGEKYQFAQPDASGDESGTPWEFDLSTFRGNFRIVPPDSERDFDLPTFDETLAALRTVGFTYEQVSVVFDIVATVLHLSNIEFVEKGSEGAMISNMEAGHCQTVTTLLNVDNVSLMNALMTRTIKTANEMYTKPLRVEEACDVRDAIAKNVYSMLFDHLVERINESIGYVPDANLTTGILDIFGFECFKFNSFEQLCINFTNETLQNFFNNFVFRCEEELYSAEGISWNALDFPDNSDCVDLFKSRPYGLFAMIDEECNLPGGRDQSLCNKIVQRHSNNARFAKVKLDQSSFVVNHFAGAVQYKIDGFMDKNKDQLSNDAVSFILSTKIDNMRSIFQSYIDKKATAVRPGGRAGGVTKQKTICTQFSGQLDSLMTKIGATSPHFIRCIKPSPECRPNHFNRKVVDSQLRCSGMLQVVQVSRAGYPVRFPHAELFNSFRYLLEAKEADSAMQIADKRKLGEFVLNILVTRYMTSKPPEEGSLAVGKTLIFMKNGPYEQVCLAMQGLRNRSAIKIQARVRCNIQRKRYLEALWSIRTFQIWVRYKIKKLQRQRAIRTQAIMLIQSMYRMYVERKLMRELREKVARLQSLWRSVNSRVQTEEKRIHTMATKLQAAWKGYKCRCYYLELRSATIKAQLRWRSICARRTLRSLRMEAKDLGNVIKRAQVLEEDLKKEKAMRADAEARVLQLTAKLSTIEKSLEELRGQVDTLTKERDGLAGRLHEAETNTQKAQTDLRMIKEFVSKEAVSGNQSDWLSNVLGGQGVERATGDTSAAAAASRTGSMKLERHSSRSLHSPPGVRTKSIEHGADIVLCGPPGCGKTRLLEMALIKKGDDKNLQLLRNVDEARSRKRRMAPTAFEFTVSPGHSISVTEIPGSYFDSDDARTILRNAHLVAICFDPGNQQTYDDARVIVKLLKQLVDCKNTRICLVQNDYIILESARPIVCDINQVQTFAVENDLLYMRIRDLMEFVEQVTGYVESKRGQRAAGAGDASRSGRTPNRGALSLFYEKFRNFWAGVNYSGFQNKLLVPTLVAQEGYKLPPLSLKRVANVNNYTAAVTCLAFRPEDPSDAYIVLAVGRRDGSINLYHCFRTETELRALNSGNFDESAPHPVDDNVLITESFTLAIHDKAVTCMCFSKVEVNELVTTSVDCTIRAWNVMSGQLIKVFNDSDPGLAVMFHPVDPTLFICCNANPTMRIIHYNQGTVLQKIRTKSELRCLVFDDTRFNCIAGNERGAICIYEAQADLHLKLSTTKSISRGPVTCVNFVPSSSPDVPPCIIANVCSGQITILNCVYDGSSGKIAEITYRYTVNNAHVALPVRSCYSRFGGGWCISGSEDRNLLIFSLLEENMPYTISFHQGPVVAVAVNRLDTLLVTSDSKGSVAFWRRILVSSKA</sequence>
<dbReference type="RefSeq" id="XP_028866484.1">
    <property type="nucleotide sequence ID" value="XM_029010651.1"/>
</dbReference>
<keyword evidence="10" id="KW-0175">Coiled coil</keyword>
<dbReference type="GO" id="GO:0005737">
    <property type="term" value="C:cytoplasm"/>
    <property type="evidence" value="ECO:0007669"/>
    <property type="project" value="TreeGrafter"/>
</dbReference>
<dbReference type="Pfam" id="PF00612">
    <property type="entry name" value="IQ"/>
    <property type="match status" value="3"/>
</dbReference>
<dbReference type="PROSITE" id="PS50096">
    <property type="entry name" value="IQ"/>
    <property type="match status" value="4"/>
</dbReference>
<dbReference type="Gene3D" id="3.40.850.10">
    <property type="entry name" value="Kinesin motor domain"/>
    <property type="match status" value="1"/>
</dbReference>
<dbReference type="Gene3D" id="3.40.50.300">
    <property type="entry name" value="P-loop containing nucleotide triphosphate hydrolases"/>
    <property type="match status" value="1"/>
</dbReference>
<dbReference type="Gene3D" id="2.130.10.10">
    <property type="entry name" value="YVTN repeat-like/Quinoprotein amine dehydrogenase"/>
    <property type="match status" value="2"/>
</dbReference>
<evidence type="ECO:0000256" key="4">
    <source>
        <dbReference type="ARBA" id="ARBA00022840"/>
    </source>
</evidence>
<dbReference type="SUPFAM" id="SSF50978">
    <property type="entry name" value="WD40 repeat-like"/>
    <property type="match status" value="1"/>
</dbReference>
<evidence type="ECO:0000256" key="2">
    <source>
        <dbReference type="ARBA" id="ARBA00022737"/>
    </source>
</evidence>
<keyword evidence="4 9" id="KW-0067">ATP-binding</keyword>